<feature type="compositionally biased region" description="Polar residues" evidence="3">
    <location>
        <begin position="2188"/>
        <end position="2206"/>
    </location>
</feature>
<dbReference type="InterPro" id="IPR003343">
    <property type="entry name" value="Big_2"/>
</dbReference>
<organism evidence="6 7">
    <name type="scientific">Gracilibacillus salinarum</name>
    <dbReference type="NCBI Taxonomy" id="2932255"/>
    <lineage>
        <taxon>Bacteria</taxon>
        <taxon>Bacillati</taxon>
        <taxon>Bacillota</taxon>
        <taxon>Bacilli</taxon>
        <taxon>Bacillales</taxon>
        <taxon>Bacillaceae</taxon>
        <taxon>Gracilibacillus</taxon>
    </lineage>
</organism>
<dbReference type="SUPFAM" id="SSF49899">
    <property type="entry name" value="Concanavalin A-like lectins/glucanases"/>
    <property type="match status" value="1"/>
</dbReference>
<dbReference type="Pfam" id="PF20578">
    <property type="entry name" value="aBig_2"/>
    <property type="match status" value="2"/>
</dbReference>
<name>A0ABY4GL64_9BACI</name>
<dbReference type="Gene3D" id="2.60.40.1080">
    <property type="match status" value="1"/>
</dbReference>
<feature type="domain" description="BIG2" evidence="5">
    <location>
        <begin position="1930"/>
        <end position="2007"/>
    </location>
</feature>
<dbReference type="InterPro" id="IPR013785">
    <property type="entry name" value="Aldolase_TIM"/>
</dbReference>
<feature type="transmembrane region" description="Helical" evidence="4">
    <location>
        <begin position="2232"/>
        <end position="2251"/>
    </location>
</feature>
<dbReference type="InterPro" id="IPR050727">
    <property type="entry name" value="GH43_arabinanases"/>
</dbReference>
<dbReference type="Pfam" id="PF02368">
    <property type="entry name" value="Big_2"/>
    <property type="match status" value="1"/>
</dbReference>
<dbReference type="SUPFAM" id="SSF49373">
    <property type="entry name" value="Invasin/intimin cell-adhesion fragments"/>
    <property type="match status" value="1"/>
</dbReference>
<dbReference type="EMBL" id="CP095071">
    <property type="protein sequence ID" value="UOQ85047.1"/>
    <property type="molecule type" value="Genomic_DNA"/>
</dbReference>
<keyword evidence="1" id="KW-0378">Hydrolase</keyword>
<dbReference type="SMART" id="SM00635">
    <property type="entry name" value="BID_2"/>
    <property type="match status" value="1"/>
</dbReference>
<dbReference type="Gene3D" id="2.60.120.560">
    <property type="entry name" value="Exo-inulinase, domain 1"/>
    <property type="match status" value="1"/>
</dbReference>
<evidence type="ECO:0000313" key="6">
    <source>
        <dbReference type="EMBL" id="UOQ85047.1"/>
    </source>
</evidence>
<evidence type="ECO:0000259" key="5">
    <source>
        <dbReference type="SMART" id="SM00635"/>
    </source>
</evidence>
<dbReference type="SUPFAM" id="SSF51445">
    <property type="entry name" value="(Trans)glycosidases"/>
    <property type="match status" value="1"/>
</dbReference>
<evidence type="ECO:0000313" key="7">
    <source>
        <dbReference type="Proteomes" id="UP000831537"/>
    </source>
</evidence>
<dbReference type="InterPro" id="IPR049161">
    <property type="entry name" value="GH59_cat"/>
</dbReference>
<dbReference type="Pfam" id="PF13385">
    <property type="entry name" value="Laminin_G_3"/>
    <property type="match status" value="1"/>
</dbReference>
<evidence type="ECO:0000256" key="4">
    <source>
        <dbReference type="SAM" id="Phobius"/>
    </source>
</evidence>
<keyword evidence="2" id="KW-0326">Glycosidase</keyword>
<dbReference type="Gene3D" id="3.20.20.70">
    <property type="entry name" value="Aldolase class I"/>
    <property type="match status" value="1"/>
</dbReference>
<keyword evidence="4" id="KW-1133">Transmembrane helix</keyword>
<dbReference type="InterPro" id="IPR023296">
    <property type="entry name" value="Glyco_hydro_beta-prop_sf"/>
</dbReference>
<evidence type="ECO:0000256" key="1">
    <source>
        <dbReference type="ARBA" id="ARBA00022801"/>
    </source>
</evidence>
<proteinExistence type="predicted"/>
<dbReference type="Pfam" id="PF02057">
    <property type="entry name" value="Glyco_hydro_59"/>
    <property type="match status" value="1"/>
</dbReference>
<keyword evidence="4" id="KW-0812">Transmembrane</keyword>
<dbReference type="InterPro" id="IPR017853">
    <property type="entry name" value="GH"/>
</dbReference>
<dbReference type="Proteomes" id="UP000831537">
    <property type="component" value="Chromosome"/>
</dbReference>
<dbReference type="PANTHER" id="PTHR43301:SF3">
    <property type="entry name" value="ARABINAN ENDO-1,5-ALPHA-L-ARABINOSIDASE A-RELATED"/>
    <property type="match status" value="1"/>
</dbReference>
<evidence type="ECO:0000256" key="2">
    <source>
        <dbReference type="ARBA" id="ARBA00023295"/>
    </source>
</evidence>
<protein>
    <submittedName>
        <fullName evidence="6">Ig-like domain-containing protein</fullName>
    </submittedName>
</protein>
<dbReference type="Gene3D" id="2.60.120.260">
    <property type="entry name" value="Galactose-binding domain-like"/>
    <property type="match status" value="2"/>
</dbReference>
<dbReference type="Gene3D" id="2.115.10.20">
    <property type="entry name" value="Glycosyl hydrolase domain, family 43"/>
    <property type="match status" value="1"/>
</dbReference>
<dbReference type="SUPFAM" id="SSF75005">
    <property type="entry name" value="Arabinanase/levansucrase/invertase"/>
    <property type="match status" value="1"/>
</dbReference>
<feature type="region of interest" description="Disordered" evidence="3">
    <location>
        <begin position="2156"/>
        <end position="2227"/>
    </location>
</feature>
<sequence length="2258" mass="252195">MKMRFIKKSWLLFVLLILLAVTGSIIGMQQSQAEVVTKTITIDGDNVDPDNRFKGFGTVSGNNTSRLLLDYKEEHPEEYWEIMNQLFNTDTGAGLTHVKVELGADINSSSGTEPATMRFEDEPANVLRGAGFQFAADAKSINPDITTEILRWGEPRWSWESAANHEYEDRYQWYKQTMDAVSQEYGFDLDYIGISQNERAQNGNGRNEVEWLKYFTTRIKEETNYEEDYQDIKLVAADGYRDTATISRTLLDNPDLIDEIDVISSHYGLTGSTELNMLQEQLKEDGKKPKEVWVSEGISPMINARYRDNMEPNYNGLGGRAGIIDVTSRIISVYSWEGANNQPLNAVSFDFQPSVAAFYQGAQYNPKQLISAFDPWSGFFETDGGIQGVRHVMNFTEHDDLSTEKNERWQYIEDATYSDGDFFDGGVDVDTSTHNYMTLKDPETDDYTTVFANNTSDTRSYTIEAKNLSGKENAEVFVWETKGPGEGESYDANWFKNVNVIEPEEGVYQVEVKPYSIVTITTLDKEAEIDGFEYQSDPVDLTEDTIMSLPYSDDFEYDDYPLDDQDRDYVDRRGGTPRYTTDQIGAFEVVKQATKQAEEGSFEKESLDIPEAEAHGNMLQQKITTDNIGADWAVWGGTDGAAADVNPNTNIGDFRWVNYKASYDFLLDTHTETVQGRDNYALIGVRQVKAGWSDSQATYNAKIFADGKYEITKLGSVVKQGSIEGFDHTVWHRLAFEAKENVFTLYLDGESVASYTDEDATVMAGRVTLGTGYYETLIDNLSIEPIEGYPYKSLKVDNAQGQIYPSEDAALNNEDEWNPIGYVGDWEFVQSGYAHFNRTQMTTSSDYPVWNGYLVEHTDTTSEQGALHKVFYSGDWGSNSSNAWGNDGDSFEITFEGNAIRLYGETNPNNGTADVYLDGELVGEANYLNNSSIVKEVWSVEDLEETEHTLKVVSKESYTSFVKAEIDTDQPIEAESVTTLAPNDFTSISADSEIENEENTVYAYRENGSTWGANNNNAWANFNDNPYIYINFTGTGIDYLAGMGNDTTYQFELDGEVVGDYDVGEDGIRYSVRDLEDTEHTLKVSLGDNEVKETYMDYRGVTIYSTPEQSDNKFIFDFEGSGFNLFGATPDALVDVYIDGEQMEKEYRVHATGDRQTFYHLRGLDVEEHTAEIVVRGGGLTLDGIDVISEASTSDSADPDEPTEPLEDQLLAHYDMTVSGNQLVDITGNEIDATLAGFTANDVTEEDGDKVLPFTGDESKFVTLPKGLITDETFTIETTFKTSTGANHWLYSIGTKQGDWPNVNNYIFLNPNQADNTVRFGIKDEEKELLFQDASIDTGEYNTFTAAFKEGNIALYLNSVPVGSIHHDYTVQDILNNGVTDGEDFIGYIGKSLYNPDPPFEGTLKDFKVYNYTLNEQEITGYSDQELVEQAKAELNLESEVTEDLSLPNQVKVNGLTADVSWESNNETYLSKEGSVTRPTYDEGDQEVVLTATITKGESTAEKEFQITVKRLPQDIDLLKEAAAALKVYNITDVRGNITLPTEGENGTIISWKSEEESIISNTGEVTRPANGEGDAKVDLEAAITLNGQTLTKSFVANVKEAPEEKDYKGYLFSYFTGEGTANGEQIYYALSEGNDPLHWQELNNGEPVITSDLGEKGLRDPFIIRSPEGDKFYMIATDLKIHGNGDWGRAQTEGSRSIMVWESTDLINWSEQRMVEVAPKEAGNTWAPEIFYDKSIGKYVIFWASKLYDSEENRNSGDSYQRMMYTTTRDFHTFSEPEIYLDYGYSVIDTTIIEDEGKIYRFTKDERGNDPENAPNGKFILQESGDSVLDPDFELIKEGIGKGTISQGEGPAIFKSNTEDKWYLFIDEFGGRGYVPFETTDLASGEWSVSEDYELPDSPRHGTVLPVTQEEYDALMENIPSEIENDKISVSGISVERSEVALTTGEEALINVTVEPADATNQNVWYSSNNPEVVSVTEEGMLQAVEEGEALVTVTSADGGYTAVVSVTVSEKEEPEQPVLDTELTLGQSQEVFAGETYTIKGMSAQMKMPEDLPAGTMITVNPFEVKDTNYEDLMIAGEAFNVEMAYPDHATEPTGKFTIYLGYQTGANTEDIAIYYYNESKDNWKRVGGKVHREDQVISLDVSHFSSYGVFAEAEEDSTGNEDNSDNEAGSNDHTDQSAEDDEANDQQSTDEPADMNNQESGSDQNDDQPSTEKENKSNNQLPNTATNTFNYLGTSIILLLMGVVIMVIRRKTVKY</sequence>
<accession>A0ABY4GL64</accession>
<dbReference type="Gene3D" id="2.60.120.200">
    <property type="match status" value="1"/>
</dbReference>
<dbReference type="Gene3D" id="3.20.20.80">
    <property type="entry name" value="Glycosidases"/>
    <property type="match status" value="1"/>
</dbReference>
<keyword evidence="7" id="KW-1185">Reference proteome</keyword>
<dbReference type="CDD" id="cd08983">
    <property type="entry name" value="GH43_Bt3655-like"/>
    <property type="match status" value="1"/>
</dbReference>
<dbReference type="RefSeq" id="WP_244743711.1">
    <property type="nucleotide sequence ID" value="NZ_CP095071.1"/>
</dbReference>
<dbReference type="InterPro" id="IPR013320">
    <property type="entry name" value="ConA-like_dom_sf"/>
</dbReference>
<evidence type="ECO:0000256" key="3">
    <source>
        <dbReference type="SAM" id="MobiDB-lite"/>
    </source>
</evidence>
<dbReference type="PANTHER" id="PTHR43301">
    <property type="entry name" value="ARABINAN ENDO-1,5-ALPHA-L-ARABINOSIDASE"/>
    <property type="match status" value="1"/>
</dbReference>
<gene>
    <name evidence="6" type="ORF">MUN87_20780</name>
</gene>
<reference evidence="6 7" key="1">
    <citation type="submission" date="2022-04" db="EMBL/GenBank/DDBJ databases">
        <title>Gracilibacillus sp. isolated from saltern.</title>
        <authorList>
            <person name="Won M."/>
            <person name="Lee C.-M."/>
            <person name="Woen H.-Y."/>
            <person name="Kwon S.-W."/>
        </authorList>
    </citation>
    <scope>NUCLEOTIDE SEQUENCE [LARGE SCALE GENOMIC DNA]</scope>
    <source>
        <strain evidence="6 7">SSPM10-3</strain>
    </source>
</reference>
<keyword evidence="4" id="KW-0472">Membrane</keyword>
<feature type="compositionally biased region" description="Acidic residues" evidence="3">
    <location>
        <begin position="2156"/>
        <end position="2168"/>
    </location>
</feature>
<dbReference type="InterPro" id="IPR008964">
    <property type="entry name" value="Invasin/intimin_cell_adhesion"/>
</dbReference>
<dbReference type="InterPro" id="IPR046780">
    <property type="entry name" value="aBig_2"/>
</dbReference>